<evidence type="ECO:0000256" key="1">
    <source>
        <dbReference type="SAM" id="Phobius"/>
    </source>
</evidence>
<comment type="caution">
    <text evidence="3">The sequence shown here is derived from an EMBL/GenBank/DDBJ whole genome shotgun (WGS) entry which is preliminary data.</text>
</comment>
<name>A0A934WXU6_9BACT</name>
<keyword evidence="1" id="KW-1133">Transmembrane helix</keyword>
<feature type="transmembrane region" description="Helical" evidence="1">
    <location>
        <begin position="40"/>
        <end position="58"/>
    </location>
</feature>
<evidence type="ECO:0008006" key="5">
    <source>
        <dbReference type="Google" id="ProtNLM"/>
    </source>
</evidence>
<keyword evidence="1" id="KW-0812">Transmembrane</keyword>
<feature type="signal peptide" evidence="2">
    <location>
        <begin position="1"/>
        <end position="24"/>
    </location>
</feature>
<dbReference type="Proteomes" id="UP000611723">
    <property type="component" value="Unassembled WGS sequence"/>
</dbReference>
<protein>
    <recommendedName>
        <fullName evidence="5">PEP-CTERM protein-sorting domain-containing protein</fullName>
    </recommendedName>
</protein>
<keyword evidence="1" id="KW-0472">Membrane</keyword>
<dbReference type="AlphaFoldDB" id="A0A934WXU6"/>
<dbReference type="RefSeq" id="WP_201430491.1">
    <property type="nucleotide sequence ID" value="NZ_JAEQBW010000002.1"/>
</dbReference>
<sequence length="64" mass="6728">MNKLFGKTFLIALCVIGFTVTGNAQPGPPPPPDENPVPITGIEFLIAAGAAFGAKKVYDKRKAK</sequence>
<proteinExistence type="predicted"/>
<evidence type="ECO:0000256" key="2">
    <source>
        <dbReference type="SAM" id="SignalP"/>
    </source>
</evidence>
<gene>
    <name evidence="3" type="ORF">JKA74_07235</name>
</gene>
<organism evidence="3 4">
    <name type="scientific">Marivirga aurantiaca</name>
    <dbReference type="NCBI Taxonomy" id="2802615"/>
    <lineage>
        <taxon>Bacteria</taxon>
        <taxon>Pseudomonadati</taxon>
        <taxon>Bacteroidota</taxon>
        <taxon>Cytophagia</taxon>
        <taxon>Cytophagales</taxon>
        <taxon>Marivirgaceae</taxon>
        <taxon>Marivirga</taxon>
    </lineage>
</organism>
<evidence type="ECO:0000313" key="4">
    <source>
        <dbReference type="Proteomes" id="UP000611723"/>
    </source>
</evidence>
<reference evidence="3" key="1">
    <citation type="submission" date="2021-01" db="EMBL/GenBank/DDBJ databases">
        <title>Marivirga aurantiaca sp. nov., isolated from intertidal surface sediments.</title>
        <authorList>
            <person name="Zhang M."/>
        </authorList>
    </citation>
    <scope>NUCLEOTIDE SEQUENCE</scope>
    <source>
        <strain evidence="3">S37H4</strain>
    </source>
</reference>
<accession>A0A934WXU6</accession>
<keyword evidence="4" id="KW-1185">Reference proteome</keyword>
<keyword evidence="2" id="KW-0732">Signal</keyword>
<evidence type="ECO:0000313" key="3">
    <source>
        <dbReference type="EMBL" id="MBK6264825.1"/>
    </source>
</evidence>
<feature type="chain" id="PRO_5037254423" description="PEP-CTERM protein-sorting domain-containing protein" evidence="2">
    <location>
        <begin position="25"/>
        <end position="64"/>
    </location>
</feature>
<dbReference type="EMBL" id="JAEQBW010000002">
    <property type="protein sequence ID" value="MBK6264825.1"/>
    <property type="molecule type" value="Genomic_DNA"/>
</dbReference>